<sequence>DYVRHCAKSTCYCHSSYRHNTSIIFRDIRNQYTTGYYPRTKSPCRSRFPTGCANLTWSYHNENGGIRFKVFVFDAKLTNIEVLDTASSSVVFNVSESHLIKVKVIPYNNAGTGNSSEVLSFISPISRNLNLTVQTCAACEIKNLKMQAVSPTEIKASWDPCSLHHNLCNYRLDVMGPSSQHKIITTRNTTVVVDRLDKYAVYEIKIGTLNGQFSPPVSTRTAESVPDLAPQNITVISETSNTAI</sequence>
<dbReference type="InterPro" id="IPR013783">
    <property type="entry name" value="Ig-like_fold"/>
</dbReference>
<dbReference type="Ensembl" id="ENSCSAVT00000019877.1">
    <property type="protein sequence ID" value="ENSCSAVP00000019665.1"/>
    <property type="gene ID" value="ENSCSAVG00000011524.1"/>
</dbReference>
<dbReference type="HOGENOM" id="CLU_1140176_0_0_1"/>
<dbReference type="Pfam" id="PF00041">
    <property type="entry name" value="fn3"/>
    <property type="match status" value="1"/>
</dbReference>
<reference evidence="2" key="2">
    <citation type="submission" date="2025-08" db="UniProtKB">
        <authorList>
            <consortium name="Ensembl"/>
        </authorList>
    </citation>
    <scope>IDENTIFICATION</scope>
</reference>
<dbReference type="InterPro" id="IPR003961">
    <property type="entry name" value="FN3_dom"/>
</dbReference>
<evidence type="ECO:0000259" key="1">
    <source>
        <dbReference type="PROSITE" id="PS50853"/>
    </source>
</evidence>
<name>H2ZPZ9_CIOSA</name>
<keyword evidence="3" id="KW-1185">Reference proteome</keyword>
<reference evidence="3" key="1">
    <citation type="submission" date="2003-08" db="EMBL/GenBank/DDBJ databases">
        <authorList>
            <person name="Birren B."/>
            <person name="Nusbaum C."/>
            <person name="Abebe A."/>
            <person name="Abouelleil A."/>
            <person name="Adekoya E."/>
            <person name="Ait-zahra M."/>
            <person name="Allen N."/>
            <person name="Allen T."/>
            <person name="An P."/>
            <person name="Anderson M."/>
            <person name="Anderson S."/>
            <person name="Arachchi H."/>
            <person name="Armbruster J."/>
            <person name="Bachantsang P."/>
            <person name="Baldwin J."/>
            <person name="Barry A."/>
            <person name="Bayul T."/>
            <person name="Blitshsteyn B."/>
            <person name="Bloom T."/>
            <person name="Blye J."/>
            <person name="Boguslavskiy L."/>
            <person name="Borowsky M."/>
            <person name="Boukhgalter B."/>
            <person name="Brunache A."/>
            <person name="Butler J."/>
            <person name="Calixte N."/>
            <person name="Calvo S."/>
            <person name="Camarata J."/>
            <person name="Campo K."/>
            <person name="Chang J."/>
            <person name="Cheshatsang Y."/>
            <person name="Citroen M."/>
            <person name="Collymore A."/>
            <person name="Considine T."/>
            <person name="Cook A."/>
            <person name="Cooke P."/>
            <person name="Corum B."/>
            <person name="Cuomo C."/>
            <person name="David R."/>
            <person name="Dawoe T."/>
            <person name="Degray S."/>
            <person name="Dodge S."/>
            <person name="Dooley K."/>
            <person name="Dorje P."/>
            <person name="Dorjee K."/>
            <person name="Dorris L."/>
            <person name="Duffey N."/>
            <person name="Dupes A."/>
            <person name="Elkins T."/>
            <person name="Engels R."/>
            <person name="Erickson J."/>
            <person name="Farina A."/>
            <person name="Faro S."/>
            <person name="Ferreira P."/>
            <person name="Fischer H."/>
            <person name="Fitzgerald M."/>
            <person name="Foley K."/>
            <person name="Gage D."/>
            <person name="Galagan J."/>
            <person name="Gearin G."/>
            <person name="Gnerre S."/>
            <person name="Gnirke A."/>
            <person name="Goyette A."/>
            <person name="Graham J."/>
            <person name="Grandbois E."/>
            <person name="Gyaltsen K."/>
            <person name="Hafez N."/>
            <person name="Hagopian D."/>
            <person name="Hagos B."/>
            <person name="Hall J."/>
            <person name="Hatcher B."/>
            <person name="Heller A."/>
            <person name="Higgins H."/>
            <person name="Honan T."/>
            <person name="Horn A."/>
            <person name="Houde N."/>
            <person name="Hughes L."/>
            <person name="Hulme W."/>
            <person name="Husby E."/>
            <person name="Iliev I."/>
            <person name="Jaffe D."/>
            <person name="Jones C."/>
            <person name="Kamal M."/>
            <person name="Kamat A."/>
            <person name="Kamvysselis M."/>
            <person name="Karlsson E."/>
            <person name="Kells C."/>
            <person name="Kieu A."/>
            <person name="Kisner P."/>
            <person name="Kodira C."/>
            <person name="Kulbokas E."/>
            <person name="Labutti K."/>
            <person name="Lama D."/>
            <person name="Landers T."/>
            <person name="Leger J."/>
            <person name="Levine S."/>
            <person name="Lewis D."/>
            <person name="Lewis T."/>
            <person name="Lindblad-toh K."/>
            <person name="Liu X."/>
            <person name="Lokyitsang T."/>
            <person name="Lokyitsang Y."/>
            <person name="Lucien O."/>
            <person name="Lui A."/>
            <person name="Ma L.J."/>
            <person name="Mabbitt R."/>
            <person name="Macdonald J."/>
            <person name="Maclean C."/>
            <person name="Major J."/>
            <person name="Manning J."/>
            <person name="Marabella R."/>
            <person name="Maru K."/>
            <person name="Matthews C."/>
            <person name="Mauceli E."/>
            <person name="Mccarthy M."/>
            <person name="Mcdonough S."/>
            <person name="Mcghee T."/>
            <person name="Meldrim J."/>
            <person name="Meneus L."/>
            <person name="Mesirov J."/>
            <person name="Mihalev A."/>
            <person name="Mihova T."/>
            <person name="Mikkelsen T."/>
            <person name="Mlenga V."/>
            <person name="Moru K."/>
            <person name="Mozes J."/>
            <person name="Mulrain L."/>
            <person name="Munson G."/>
            <person name="Naylor J."/>
            <person name="Newes C."/>
            <person name="Nguyen C."/>
            <person name="Nguyen N."/>
            <person name="Nguyen T."/>
            <person name="Nicol R."/>
            <person name="Nielsen C."/>
            <person name="Nizzari M."/>
            <person name="Norbu C."/>
            <person name="Norbu N."/>
            <person name="O'donnell P."/>
            <person name="Okoawo O."/>
            <person name="O'leary S."/>
            <person name="Omotosho B."/>
            <person name="O'neill K."/>
            <person name="Osman S."/>
            <person name="Parker S."/>
            <person name="Perrin D."/>
            <person name="Phunkhang P."/>
            <person name="Piqani B."/>
            <person name="Purcell S."/>
            <person name="Rachupka T."/>
            <person name="Ramasamy U."/>
            <person name="Rameau R."/>
            <person name="Ray V."/>
            <person name="Raymond C."/>
            <person name="Retta R."/>
            <person name="Richardson S."/>
            <person name="Rise C."/>
            <person name="Rodriguez J."/>
            <person name="Rogers J."/>
            <person name="Rogov P."/>
            <person name="Rutman M."/>
            <person name="Schupbach R."/>
            <person name="Seaman C."/>
            <person name="Settipalli S."/>
            <person name="Sharpe T."/>
            <person name="Sheridan J."/>
            <person name="Sherpa N."/>
            <person name="Shi J."/>
            <person name="Smirnov S."/>
            <person name="Smith C."/>
            <person name="Sougnez C."/>
            <person name="Spencer B."/>
            <person name="Stalker J."/>
            <person name="Stange-thomann N."/>
            <person name="Stavropoulos S."/>
            <person name="Stetson K."/>
            <person name="Stone C."/>
            <person name="Stone S."/>
            <person name="Stubbs M."/>
            <person name="Talamas J."/>
            <person name="Tchuinga P."/>
            <person name="Tenzing P."/>
            <person name="Tesfaye S."/>
            <person name="Theodore J."/>
            <person name="Thoulutsang Y."/>
            <person name="Topham K."/>
            <person name="Towey S."/>
            <person name="Tsamla T."/>
            <person name="Tsomo N."/>
            <person name="Vallee D."/>
            <person name="Vassiliev H."/>
            <person name="Venkataraman V."/>
            <person name="Vinson J."/>
            <person name="Vo A."/>
            <person name="Wade C."/>
            <person name="Wang S."/>
            <person name="Wangchuk T."/>
            <person name="Wangdi T."/>
            <person name="Whittaker C."/>
            <person name="Wilkinson J."/>
            <person name="Wu Y."/>
            <person name="Wyman D."/>
            <person name="Yadav S."/>
            <person name="Yang S."/>
            <person name="Yang X."/>
            <person name="Yeager S."/>
            <person name="Yee E."/>
            <person name="Young G."/>
            <person name="Zainoun J."/>
            <person name="Zembeck L."/>
            <person name="Zimmer A."/>
            <person name="Zody M."/>
            <person name="Lander E."/>
        </authorList>
    </citation>
    <scope>NUCLEOTIDE SEQUENCE [LARGE SCALE GENOMIC DNA]</scope>
</reference>
<evidence type="ECO:0000313" key="2">
    <source>
        <dbReference type="Ensembl" id="ENSCSAVP00000019665.1"/>
    </source>
</evidence>
<reference evidence="2" key="3">
    <citation type="submission" date="2025-09" db="UniProtKB">
        <authorList>
            <consortium name="Ensembl"/>
        </authorList>
    </citation>
    <scope>IDENTIFICATION</scope>
</reference>
<dbReference type="AlphaFoldDB" id="H2ZPZ9"/>
<organism evidence="2 3">
    <name type="scientific">Ciona savignyi</name>
    <name type="common">Pacific transparent sea squirt</name>
    <dbReference type="NCBI Taxonomy" id="51511"/>
    <lineage>
        <taxon>Eukaryota</taxon>
        <taxon>Metazoa</taxon>
        <taxon>Chordata</taxon>
        <taxon>Tunicata</taxon>
        <taxon>Ascidiacea</taxon>
        <taxon>Phlebobranchia</taxon>
        <taxon>Cionidae</taxon>
        <taxon>Ciona</taxon>
    </lineage>
</organism>
<feature type="domain" description="Fibronectin type-III" evidence="1">
    <location>
        <begin position="140"/>
        <end position="224"/>
    </location>
</feature>
<protein>
    <recommendedName>
        <fullName evidence="1">Fibronectin type-III domain-containing protein</fullName>
    </recommendedName>
</protein>
<dbReference type="InterPro" id="IPR036116">
    <property type="entry name" value="FN3_sf"/>
</dbReference>
<dbReference type="PROSITE" id="PS50853">
    <property type="entry name" value="FN3"/>
    <property type="match status" value="1"/>
</dbReference>
<accession>H2ZPZ9</accession>
<dbReference type="Gene3D" id="2.60.40.10">
    <property type="entry name" value="Immunoglobulins"/>
    <property type="match status" value="1"/>
</dbReference>
<proteinExistence type="predicted"/>
<evidence type="ECO:0000313" key="3">
    <source>
        <dbReference type="Proteomes" id="UP000007875"/>
    </source>
</evidence>
<dbReference type="Proteomes" id="UP000007875">
    <property type="component" value="Unassembled WGS sequence"/>
</dbReference>
<dbReference type="InParanoid" id="H2ZPZ9"/>
<dbReference type="STRING" id="51511.ENSCSAVP00000019665"/>
<dbReference type="SUPFAM" id="SSF49265">
    <property type="entry name" value="Fibronectin type III"/>
    <property type="match status" value="1"/>
</dbReference>